<evidence type="ECO:0000313" key="3">
    <source>
        <dbReference type="Proteomes" id="UP000075260"/>
    </source>
</evidence>
<sequence length="116" mass="12011">MQLYLIPPDGGQGEGAPKRRRRAAPSISLTPTQRMRLRAALRHLRAAYGSWPCLAAVMGVSVNCIEGIANGRDNGSITTAQRAAMAAGVSVEQLLGGLAVADGDLCPTCGARRGAP</sequence>
<dbReference type="GO" id="GO:0003677">
    <property type="term" value="F:DNA binding"/>
    <property type="evidence" value="ECO:0007669"/>
    <property type="project" value="InterPro"/>
</dbReference>
<dbReference type="AlphaFoldDB" id="A0A150QDX8"/>
<comment type="caution">
    <text evidence="2">The sequence shown here is derived from an EMBL/GenBank/DDBJ whole genome shotgun (WGS) entry which is preliminary data.</text>
</comment>
<dbReference type="Gene3D" id="1.10.260.40">
    <property type="entry name" value="lambda repressor-like DNA-binding domains"/>
    <property type="match status" value="1"/>
</dbReference>
<accession>A0A150QDX8</accession>
<evidence type="ECO:0000256" key="1">
    <source>
        <dbReference type="SAM" id="MobiDB-lite"/>
    </source>
</evidence>
<organism evidence="2 3">
    <name type="scientific">Sorangium cellulosum</name>
    <name type="common">Polyangium cellulosum</name>
    <dbReference type="NCBI Taxonomy" id="56"/>
    <lineage>
        <taxon>Bacteria</taxon>
        <taxon>Pseudomonadati</taxon>
        <taxon>Myxococcota</taxon>
        <taxon>Polyangia</taxon>
        <taxon>Polyangiales</taxon>
        <taxon>Polyangiaceae</taxon>
        <taxon>Sorangium</taxon>
    </lineage>
</organism>
<feature type="region of interest" description="Disordered" evidence="1">
    <location>
        <begin position="1"/>
        <end position="26"/>
    </location>
</feature>
<name>A0A150QDX8_SORCE</name>
<proteinExistence type="predicted"/>
<dbReference type="EMBL" id="JEMA01000767">
    <property type="protein sequence ID" value="KYF66170.1"/>
    <property type="molecule type" value="Genomic_DNA"/>
</dbReference>
<dbReference type="SUPFAM" id="SSF47413">
    <property type="entry name" value="lambda repressor-like DNA-binding domains"/>
    <property type="match status" value="1"/>
</dbReference>
<reference evidence="2 3" key="1">
    <citation type="submission" date="2014-02" db="EMBL/GenBank/DDBJ databases">
        <title>The small core and large imbalanced accessory genome model reveals a collaborative survival strategy of Sorangium cellulosum strains in nature.</title>
        <authorList>
            <person name="Han K."/>
            <person name="Peng R."/>
            <person name="Blom J."/>
            <person name="Li Y.-Z."/>
        </authorList>
    </citation>
    <scope>NUCLEOTIDE SEQUENCE [LARGE SCALE GENOMIC DNA]</scope>
    <source>
        <strain evidence="2 3">So0008-312</strain>
    </source>
</reference>
<protein>
    <submittedName>
        <fullName evidence="2">Transcriptional regulator</fullName>
    </submittedName>
</protein>
<dbReference type="Proteomes" id="UP000075260">
    <property type="component" value="Unassembled WGS sequence"/>
</dbReference>
<gene>
    <name evidence="2" type="ORF">BE15_27805</name>
</gene>
<evidence type="ECO:0000313" key="2">
    <source>
        <dbReference type="EMBL" id="KYF66170.1"/>
    </source>
</evidence>
<dbReference type="InterPro" id="IPR010982">
    <property type="entry name" value="Lambda_DNA-bd_dom_sf"/>
</dbReference>